<comment type="similarity">
    <text evidence="2">Belongs to the insect defense protein family.</text>
</comment>
<comment type="subcellular location">
    <subcellularLocation>
        <location evidence="1">Secreted</location>
    </subcellularLocation>
</comment>
<sequence length="212" mass="21745">MHARVLCAVTVTFALIASVAGYPDGAPDTACDNLQPKHGTNAQTSSPPFSIDVDSTSYAADQMLAVTVRGGPRFEGLMLQAQDSNNDPVGSFTSVPNGLKTLQCGGTTDTVTQSSKSRKTTKTVTFRAPSSDVGNIKFVATVVQSYSKYWMVVSDCISGPSGTSTGCGGSSNGGGGGADGQSNVGNGDDDDDDDEDDSDSDNSDIDSDSDDD</sequence>
<dbReference type="PANTHER" id="PTHR45828">
    <property type="entry name" value="CYTOCHROME B561/FERRIC REDUCTASE TRANSMEMBRANE"/>
    <property type="match status" value="1"/>
</dbReference>
<keyword evidence="3" id="KW-0964">Secreted</keyword>
<evidence type="ECO:0000256" key="8">
    <source>
        <dbReference type="ARBA" id="ARBA00023022"/>
    </source>
</evidence>
<organism evidence="12 13">
    <name type="scientific">Priapulus caudatus</name>
    <name type="common">Priapulid worm</name>
    <dbReference type="NCBI Taxonomy" id="37621"/>
    <lineage>
        <taxon>Eukaryota</taxon>
        <taxon>Metazoa</taxon>
        <taxon>Ecdysozoa</taxon>
        <taxon>Scalidophora</taxon>
        <taxon>Priapulida</taxon>
        <taxon>Priapulimorpha</taxon>
        <taxon>Priapulimorphida</taxon>
        <taxon>Priapulidae</taxon>
        <taxon>Priapulus</taxon>
    </lineage>
</organism>
<evidence type="ECO:0000313" key="13">
    <source>
        <dbReference type="RefSeq" id="XP_014665730.1"/>
    </source>
</evidence>
<evidence type="ECO:0000256" key="3">
    <source>
        <dbReference type="ARBA" id="ARBA00022525"/>
    </source>
</evidence>
<evidence type="ECO:0000313" key="12">
    <source>
        <dbReference type="Proteomes" id="UP000695022"/>
    </source>
</evidence>
<feature type="compositionally biased region" description="Acidic residues" evidence="9">
    <location>
        <begin position="187"/>
        <end position="212"/>
    </location>
</feature>
<name>A0ABM1E0K9_PRICU</name>
<dbReference type="Gene3D" id="2.60.40.4060">
    <property type="entry name" value="Reeler domain"/>
    <property type="match status" value="1"/>
</dbReference>
<dbReference type="CDD" id="cd08544">
    <property type="entry name" value="Reeler"/>
    <property type="match status" value="1"/>
</dbReference>
<dbReference type="RefSeq" id="XP_014665730.1">
    <property type="nucleotide sequence ID" value="XM_014810244.1"/>
</dbReference>
<keyword evidence="6 10" id="KW-0732">Signal</keyword>
<evidence type="ECO:0000256" key="9">
    <source>
        <dbReference type="SAM" id="MobiDB-lite"/>
    </source>
</evidence>
<keyword evidence="12" id="KW-1185">Reference proteome</keyword>
<evidence type="ECO:0000256" key="10">
    <source>
        <dbReference type="SAM" id="SignalP"/>
    </source>
</evidence>
<feature type="domain" description="Reelin" evidence="11">
    <location>
        <begin position="12"/>
        <end position="179"/>
    </location>
</feature>
<evidence type="ECO:0000256" key="4">
    <source>
        <dbReference type="ARBA" id="ARBA00022529"/>
    </source>
</evidence>
<evidence type="ECO:0000256" key="5">
    <source>
        <dbReference type="ARBA" id="ARBA00022588"/>
    </source>
</evidence>
<dbReference type="InterPro" id="IPR002861">
    <property type="entry name" value="Reeler_dom"/>
</dbReference>
<keyword evidence="7" id="KW-0391">Immunity</keyword>
<dbReference type="Pfam" id="PF02014">
    <property type="entry name" value="Reeler"/>
    <property type="match status" value="1"/>
</dbReference>
<evidence type="ECO:0000256" key="7">
    <source>
        <dbReference type="ARBA" id="ARBA00022859"/>
    </source>
</evidence>
<dbReference type="InterPro" id="IPR051237">
    <property type="entry name" value="Ferric-chelate_Red/DefProt"/>
</dbReference>
<dbReference type="PROSITE" id="PS51019">
    <property type="entry name" value="REELIN"/>
    <property type="match status" value="1"/>
</dbReference>
<evidence type="ECO:0000256" key="6">
    <source>
        <dbReference type="ARBA" id="ARBA00022729"/>
    </source>
</evidence>
<feature type="signal peptide" evidence="10">
    <location>
        <begin position="1"/>
        <end position="21"/>
    </location>
</feature>
<dbReference type="PANTHER" id="PTHR45828:SF9">
    <property type="entry name" value="CELL WALL INTEGRITY AND STRESS RESPONSE COMPONENT 4-LIKE-RELATED"/>
    <property type="match status" value="1"/>
</dbReference>
<keyword evidence="8" id="KW-0044">Antibiotic</keyword>
<feature type="region of interest" description="Disordered" evidence="9">
    <location>
        <begin position="161"/>
        <end position="212"/>
    </location>
</feature>
<gene>
    <name evidence="13" type="primary">LOC106807792</name>
</gene>
<proteinExistence type="inferred from homology"/>
<accession>A0ABM1E0K9</accession>
<dbReference type="InterPro" id="IPR042307">
    <property type="entry name" value="Reeler_sf"/>
</dbReference>
<reference evidence="13" key="1">
    <citation type="submission" date="2025-08" db="UniProtKB">
        <authorList>
            <consortium name="RefSeq"/>
        </authorList>
    </citation>
    <scope>IDENTIFICATION</scope>
</reference>
<feature type="compositionally biased region" description="Gly residues" evidence="9">
    <location>
        <begin position="165"/>
        <end position="179"/>
    </location>
</feature>
<dbReference type="GeneID" id="106807792"/>
<feature type="chain" id="PRO_5046293221" evidence="10">
    <location>
        <begin position="22"/>
        <end position="212"/>
    </location>
</feature>
<keyword evidence="5" id="KW-0399">Innate immunity</keyword>
<evidence type="ECO:0000256" key="2">
    <source>
        <dbReference type="ARBA" id="ARBA00008501"/>
    </source>
</evidence>
<keyword evidence="4" id="KW-0929">Antimicrobial</keyword>
<dbReference type="Proteomes" id="UP000695022">
    <property type="component" value="Unplaced"/>
</dbReference>
<protein>
    <submittedName>
        <fullName evidence="13">Defense protein l(2)34Fc-like</fullName>
    </submittedName>
</protein>
<evidence type="ECO:0000259" key="11">
    <source>
        <dbReference type="PROSITE" id="PS51019"/>
    </source>
</evidence>
<evidence type="ECO:0000256" key="1">
    <source>
        <dbReference type="ARBA" id="ARBA00004613"/>
    </source>
</evidence>